<evidence type="ECO:0000313" key="1">
    <source>
        <dbReference type="EMBL" id="KAF2477027.1"/>
    </source>
</evidence>
<reference evidence="1" key="1">
    <citation type="journal article" date="2020" name="Stud. Mycol.">
        <title>101 Dothideomycetes genomes: a test case for predicting lifestyles and emergence of pathogens.</title>
        <authorList>
            <person name="Haridas S."/>
            <person name="Albert R."/>
            <person name="Binder M."/>
            <person name="Bloem J."/>
            <person name="Labutti K."/>
            <person name="Salamov A."/>
            <person name="Andreopoulos B."/>
            <person name="Baker S."/>
            <person name="Barry K."/>
            <person name="Bills G."/>
            <person name="Bluhm B."/>
            <person name="Cannon C."/>
            <person name="Castanera R."/>
            <person name="Culley D."/>
            <person name="Daum C."/>
            <person name="Ezra D."/>
            <person name="Gonzalez J."/>
            <person name="Henrissat B."/>
            <person name="Kuo A."/>
            <person name="Liang C."/>
            <person name="Lipzen A."/>
            <person name="Lutzoni F."/>
            <person name="Magnuson J."/>
            <person name="Mondo S."/>
            <person name="Nolan M."/>
            <person name="Ohm R."/>
            <person name="Pangilinan J."/>
            <person name="Park H.-J."/>
            <person name="Ramirez L."/>
            <person name="Alfaro M."/>
            <person name="Sun H."/>
            <person name="Tritt A."/>
            <person name="Yoshinaga Y."/>
            <person name="Zwiers L.-H."/>
            <person name="Turgeon B."/>
            <person name="Goodwin S."/>
            <person name="Spatafora J."/>
            <person name="Crous P."/>
            <person name="Grigoriev I."/>
        </authorList>
    </citation>
    <scope>NUCLEOTIDE SEQUENCE</scope>
    <source>
        <strain evidence="1">ATCC 200398</strain>
    </source>
</reference>
<evidence type="ECO:0000313" key="2">
    <source>
        <dbReference type="Proteomes" id="UP000799755"/>
    </source>
</evidence>
<sequence>MDWSLSEVTNDDRQSKNVHKRRCVVEPNIDDLSNGVTEPEGSGIPCELTSDVRGGESAFYVGQASRLREGWIHLAPAQVAIKGRISYEWATAVPGCERLGLVAFGGDSGALILSSDNKLLGLLWGRDNGLILLTPTQDVFADIKRRIKCH</sequence>
<organism evidence="1 2">
    <name type="scientific">Lindgomyces ingoldianus</name>
    <dbReference type="NCBI Taxonomy" id="673940"/>
    <lineage>
        <taxon>Eukaryota</taxon>
        <taxon>Fungi</taxon>
        <taxon>Dikarya</taxon>
        <taxon>Ascomycota</taxon>
        <taxon>Pezizomycotina</taxon>
        <taxon>Dothideomycetes</taxon>
        <taxon>Pleosporomycetidae</taxon>
        <taxon>Pleosporales</taxon>
        <taxon>Lindgomycetaceae</taxon>
        <taxon>Lindgomyces</taxon>
    </lineage>
</organism>
<name>A0ACB6REW0_9PLEO</name>
<dbReference type="Proteomes" id="UP000799755">
    <property type="component" value="Unassembled WGS sequence"/>
</dbReference>
<proteinExistence type="predicted"/>
<protein>
    <submittedName>
        <fullName evidence="1">Uncharacterized protein</fullName>
    </submittedName>
</protein>
<comment type="caution">
    <text evidence="1">The sequence shown here is derived from an EMBL/GenBank/DDBJ whole genome shotgun (WGS) entry which is preliminary data.</text>
</comment>
<accession>A0ACB6REW0</accession>
<gene>
    <name evidence="1" type="ORF">BDR25DRAFT_309344</name>
</gene>
<keyword evidence="2" id="KW-1185">Reference proteome</keyword>
<dbReference type="EMBL" id="MU003493">
    <property type="protein sequence ID" value="KAF2477027.1"/>
    <property type="molecule type" value="Genomic_DNA"/>
</dbReference>